<reference evidence="3" key="1">
    <citation type="journal article" date="2021" name="Viruses">
        <title>Characterization of the Mycovirome from the Plant-Pathogenic Fungus Cercospora beticola.</title>
        <authorList>
            <person name="Li Y."/>
            <person name="Zhou M."/>
            <person name="Yang Y."/>
            <person name="Liu Q."/>
            <person name="Zhang Z."/>
            <person name="Han C."/>
            <person name="Wang Y."/>
        </authorList>
    </citation>
    <scope>NUCLEOTIDE SEQUENCE</scope>
    <source>
        <strain evidence="3">CFNKY-BZ2-17</strain>
    </source>
</reference>
<evidence type="ECO:0000313" key="3">
    <source>
        <dbReference type="EMBL" id="UVB78666.1"/>
    </source>
</evidence>
<dbReference type="PROSITE" id="PS50525">
    <property type="entry name" value="RDRP_SSRNA_NEG_SEG"/>
    <property type="match status" value="1"/>
</dbReference>
<accession>A0A976XIM5</accession>
<dbReference type="EMBL" id="MZ599587">
    <property type="protein sequence ID" value="UVB78666.1"/>
    <property type="molecule type" value="Viral_cRNA"/>
</dbReference>
<evidence type="ECO:0000256" key="1">
    <source>
        <dbReference type="ARBA" id="ARBA00022679"/>
    </source>
</evidence>
<sequence length="2124" mass="243497">MDRTSIAKSIATIQGAATKVFDIISGTSSFDYMPENSGQYSQYRRCMHDVICAALLDSGHYKYTELTLSDFGITIMDKKIKMQKPDLFMVQEKEVLIGEVTCTYSPEQSIKEKIGKYHEFIKILENNGFNVTFTVHTVDLTNPDWSESLPFISKQYVDIFEDMLTVLRNIHTNPKFSAIRKSESGSYSIDRFQFKLEDETLTSLVEECTTINMEPSKIKAKLKGTSRSSDQFYVDQIAQSILSNNSHPRPRPNPRSFEPTILIKDLERMKSVKPTTSKLPRILQLGCPSRIVRHKISFEDSILELKSSGCHGGYLDYILSSLQDAEVPKTRMIKLALPISKVESEQKSGPGRKSYMKKHGISTHREVPTHIGISANHIKVLDDFISQIKSDIVDVDLPQIKQQDDETAGLSASLSLDFMESKFRTDKSTAISYFYQVLSNEIVLNSMRRRSTREYALGYTSIRGVYFIVAPGPQLRTESNVEFIKIISLVPGISNGLSSPWHSEGDHWESDWLSVDTDRLKHWQRSRDRTIMCTVSNAERLVRPGVKLRDAIKVELESNNHALMTLTYLENKQTTSTTNQTIRYLWMKSLGDKDFKDLLKKMPQRVNSIIQSSMLQKAVETCIRISKTDLTELVTVGKVIRDDDTGNYDESTTGVANLMPRLFTYGGPVPLSYNLNEIYWCMAYNKDRQNKTQDAMRILDKILKEEQKYDNEINSRLKPEAKVNYLLGTTTIQDDINHIHTDKPESHYFSYRAVQVGISLQDSHIENRGEHGSWLNNQRLSDILSKNLSEFSTFKASVKKIERSIDPNDLNEIKKIGQRTKAIELVAEIVQDEKLQTSMDVAMTFSGINNRNFEILIQIFKKNQIGGVREIIILIIKARILFNIVEEVARLLSKSDSREILTKGKDKRLMMRSDYEAVLSSFDKGTPIQIVKESYDMTTWAQKFIPTIFIPLFEHHFREFPGMIDLSRLIFLSHSNKKMEYPKGLLEQWIKHPTIKHDSEAVQSHKEEFIKTGKPYFVNHSNMCQGIPHYNSTVLALACLSLRDSLFKSCLKQLNVQQHIQWKTRVGSDDKGTIIGIDRSKSDSYFQYILLGQCERAAERLFSMELSVKSASGHLMYELNSAFMANLETLSPTIKFACASTDTIGTSSCTSFINESYSRIRQMRENGCSSIVCSFAHSLNMDHFYNIFSTGFGMENDVSMIFKCPPSEIPYDFGIYPLYDVDLQDIVGPEYHNYRILKQNPKSNLCKLLYTEINSRNKDELFPAEDAPLLKKDHFGIHQGLVRQLENMKTRLNAKSEDVEKFFEENPFLMIRGPETLEETKYSIISKLFTKGAAESLRRTSAAIYIGRLSAFKTSESWIAPYDIQTVFDLESGESDIKTTYIKTTYSEFLKRSLTKVENSKSSIDLESMKRIIFPQWKSFDVVSTFVGRFGAVKTSTKHYSQAVRTWTVNNFNYEFSSSLKSIIETSFGLSQDATEEDIAEFKRMMSMKLSSIDQFKDECKSKNLRPLDVFYYMTKIYKSSRTSKIQTFANGPTTSGLHMTALALKRYNHMPGASVQLDVGMDEDDLYEETSLSNKLDKIKLFYNISVMKLNDLITGNVSDFDMVSETGSLSDECRTIIRSIRSLSGFDNITQKTLKMAACQLLQKSELKAKLLSWRSINYSYIKKQIKRILPSGSVKWSGDLSILVNSEDECFTLNESNGSRFIVAREVNDLSSIYRSLRSMCSILDFEFTTMFVRCKLDVGDVCLSSNSKSLIKCEIKGVEGLKLKMNLTPNFRFRRLTDMQSFDVKFTHNKKTGEIEVYLTENGMRTATICHSNGNYYPVEIPPGYHLTHRVEYLGVDLESIFRNRSWFYNFRLPMMNEKERLRFLNECVDYDIILSQTTKSMQRIHDYMEVREEVNEESFSVIRDHMQMIRTYDTNTYEGVNMMEVFRQTMDSTDMPTSLTKFSENLEDWAQDVQDSLDNEIQNLVSEETLELTRGLGYKKPAPKRAMATISGLQQGSILKDRVLDCFFQSQNIRNESSNQLPHMFVWLDQQSLEATKFPDSLLTELKNHIIKSIVMSSGATPNYIRNKITESMTYSIPIQMLYNLLNSRTITTTNIMEEILNETNDDYNSESGDSDLDV</sequence>
<dbReference type="GO" id="GO:0039694">
    <property type="term" value="P:viral RNA genome replication"/>
    <property type="evidence" value="ECO:0007669"/>
    <property type="project" value="InterPro"/>
</dbReference>
<keyword evidence="1" id="KW-0808">Transferase</keyword>
<feature type="domain" description="RdRp catalytic" evidence="2">
    <location>
        <begin position="917"/>
        <end position="1112"/>
    </location>
</feature>
<dbReference type="GO" id="GO:0006351">
    <property type="term" value="P:DNA-templated transcription"/>
    <property type="evidence" value="ECO:0007669"/>
    <property type="project" value="InterPro"/>
</dbReference>
<protein>
    <submittedName>
        <fullName evidence="3">RdRp</fullName>
    </submittedName>
</protein>
<name>A0A976XIM5_9MONO</name>
<dbReference type="GO" id="GO:0003968">
    <property type="term" value="F:RNA-directed RNA polymerase activity"/>
    <property type="evidence" value="ECO:0007669"/>
    <property type="project" value="InterPro"/>
</dbReference>
<evidence type="ECO:0000259" key="2">
    <source>
        <dbReference type="PROSITE" id="PS50525"/>
    </source>
</evidence>
<dbReference type="InterPro" id="IPR007322">
    <property type="entry name" value="RNA_pol_bunyavir"/>
</dbReference>
<dbReference type="InterPro" id="IPR007099">
    <property type="entry name" value="RNA-dir_pol_NSvirus"/>
</dbReference>
<reference evidence="3" key="2">
    <citation type="submission" date="2021-07" db="EMBL/GenBank/DDBJ databases">
        <authorList>
            <person name="Li Y."/>
            <person name="Zhou M."/>
            <person name="Wang Y."/>
            <person name="Han C."/>
        </authorList>
    </citation>
    <scope>NUCLEOTIDE SEQUENCE</scope>
    <source>
        <strain evidence="3">CFNKY-BZ2-17</strain>
    </source>
</reference>
<organism evidence="3">
    <name type="scientific">Cercospora beticola negative-stranded virus 2</name>
    <dbReference type="NCBI Taxonomy" id="2973210"/>
    <lineage>
        <taxon>Viruses</taxon>
        <taxon>Riboviria</taxon>
        <taxon>Orthornavirae</taxon>
        <taxon>Negarnaviricota</taxon>
        <taxon>Haploviricotina</taxon>
        <taxon>Monjiviricetes</taxon>
        <taxon>Mononegavirales</taxon>
    </lineage>
</organism>
<dbReference type="Pfam" id="PF04196">
    <property type="entry name" value="Bunya_RdRp"/>
    <property type="match status" value="1"/>
</dbReference>
<proteinExistence type="predicted"/>